<dbReference type="InterPro" id="IPR029239">
    <property type="entry name" value="CFAP418"/>
</dbReference>
<evidence type="ECO:0000256" key="5">
    <source>
        <dbReference type="ARBA" id="ARBA00026215"/>
    </source>
</evidence>
<dbReference type="AlphaFoldDB" id="A0A3P6H3F2"/>
<accession>A0A3P6H3F2</accession>
<evidence type="ECO:0000313" key="7">
    <source>
        <dbReference type="Proteomes" id="UP000267029"/>
    </source>
</evidence>
<sequence length="79" mass="9461">MRCLECDHDVATFSGYKWKKSTDYMFLRNNYPNFSKLRCNLAICKSSRAFCCQCNWTDVKQPTRLDPRQFNWVCTKHPL</sequence>
<dbReference type="PANTHER" id="PTHR33958:SF1">
    <property type="entry name" value="CILIA- AND FLAGELLA-ASSOCIATED PROTEIN 418"/>
    <property type="match status" value="1"/>
</dbReference>
<evidence type="ECO:0000256" key="4">
    <source>
        <dbReference type="ARBA" id="ARBA00024819"/>
    </source>
</evidence>
<gene>
    <name evidence="6" type="ORF">MCOS_LOCUS7995</name>
</gene>
<comment type="function">
    <text evidence="4">May be involved in photoreceptor outer segment disk morphogenesis.</text>
</comment>
<organism evidence="6 7">
    <name type="scientific">Mesocestoides corti</name>
    <name type="common">Flatworm</name>
    <dbReference type="NCBI Taxonomy" id="53468"/>
    <lineage>
        <taxon>Eukaryota</taxon>
        <taxon>Metazoa</taxon>
        <taxon>Spiralia</taxon>
        <taxon>Lophotrochozoa</taxon>
        <taxon>Platyhelminthes</taxon>
        <taxon>Cestoda</taxon>
        <taxon>Eucestoda</taxon>
        <taxon>Cyclophyllidea</taxon>
        <taxon>Mesocestoididae</taxon>
        <taxon>Mesocestoides</taxon>
    </lineage>
</organism>
<proteinExistence type="predicted"/>
<evidence type="ECO:0000256" key="1">
    <source>
        <dbReference type="ARBA" id="ARBA00004437"/>
    </source>
</evidence>
<name>A0A3P6H3F2_MESCO</name>
<comment type="subcellular location">
    <subcellularLocation>
        <location evidence="2">Cytoplasm</location>
    </subcellularLocation>
    <subcellularLocation>
        <location evidence="1">Photoreceptor inner segment</location>
    </subcellularLocation>
</comment>
<dbReference type="EMBL" id="UXSR01005436">
    <property type="protein sequence ID" value="VDD81992.1"/>
    <property type="molecule type" value="Genomic_DNA"/>
</dbReference>
<evidence type="ECO:0000313" key="6">
    <source>
        <dbReference type="EMBL" id="VDD81992.1"/>
    </source>
</evidence>
<dbReference type="Proteomes" id="UP000267029">
    <property type="component" value="Unassembled WGS sequence"/>
</dbReference>
<dbReference type="PANTHER" id="PTHR33958">
    <property type="entry name" value="PROTEIN C8ORF37"/>
    <property type="match status" value="1"/>
</dbReference>
<dbReference type="Pfam" id="PF14996">
    <property type="entry name" value="RMP"/>
    <property type="match status" value="1"/>
</dbReference>
<protein>
    <recommendedName>
        <fullName evidence="5">Cilia- and flagella-associated protein 418</fullName>
    </recommendedName>
</protein>
<evidence type="ECO:0000256" key="2">
    <source>
        <dbReference type="ARBA" id="ARBA00004496"/>
    </source>
</evidence>
<dbReference type="GO" id="GO:0005829">
    <property type="term" value="C:cytosol"/>
    <property type="evidence" value="ECO:0007669"/>
    <property type="project" value="TreeGrafter"/>
</dbReference>
<evidence type="ECO:0000256" key="3">
    <source>
        <dbReference type="ARBA" id="ARBA00022490"/>
    </source>
</evidence>
<reference evidence="6 7" key="1">
    <citation type="submission" date="2018-10" db="EMBL/GenBank/DDBJ databases">
        <authorList>
            <consortium name="Pathogen Informatics"/>
        </authorList>
    </citation>
    <scope>NUCLEOTIDE SEQUENCE [LARGE SCALE GENOMIC DNA]</scope>
</reference>
<dbReference type="GO" id="GO:0001917">
    <property type="term" value="C:photoreceptor inner segment"/>
    <property type="evidence" value="ECO:0007669"/>
    <property type="project" value="UniProtKB-SubCell"/>
</dbReference>
<keyword evidence="3" id="KW-0963">Cytoplasm</keyword>
<dbReference type="OrthoDB" id="259905at2759"/>
<keyword evidence="7" id="KW-1185">Reference proteome</keyword>
<dbReference type="STRING" id="53468.A0A3P6H3F2"/>